<protein>
    <recommendedName>
        <fullName evidence="3">DUF723 domain-containing protein</fullName>
    </recommendedName>
</protein>
<dbReference type="AlphaFoldDB" id="A0AA46NLM5"/>
<gene>
    <name evidence="1" type="ORF">NGX11_07185</name>
</gene>
<sequence>MFIEEIERLERKEIFLKKAILKHQNKFDYSKVDYFNSTTHVIFICNKHKIEFSQTPVKHLQNKHCCPLCAKEAYSKAVRISKEDFINQSEMIHSNKFSYEKSKPLTRHDKVTIYCEIHKKYFEQRLNIHLKGYIGCKDCISDSKIKQNRELFGKKFIENFKNKFGDNYDFSKVNYLNNFTPVDIFCIKHNIWFKQANRNILRTRTCSCPQCKKE</sequence>
<evidence type="ECO:0000313" key="1">
    <source>
        <dbReference type="EMBL" id="UYF42689.1"/>
    </source>
</evidence>
<dbReference type="Proteomes" id="UP001164100">
    <property type="component" value="Chromosome"/>
</dbReference>
<name>A0AA46NLM5_9BACT</name>
<proteinExistence type="predicted"/>
<evidence type="ECO:0008006" key="3">
    <source>
        <dbReference type="Google" id="ProtNLM"/>
    </source>
</evidence>
<evidence type="ECO:0000313" key="2">
    <source>
        <dbReference type="Proteomes" id="UP001164100"/>
    </source>
</evidence>
<organism evidence="1 2">
    <name type="scientific">Aliarcobacter cryaerophilus</name>
    <dbReference type="NCBI Taxonomy" id="28198"/>
    <lineage>
        <taxon>Bacteria</taxon>
        <taxon>Pseudomonadati</taxon>
        <taxon>Campylobacterota</taxon>
        <taxon>Epsilonproteobacteria</taxon>
        <taxon>Campylobacterales</taxon>
        <taxon>Arcobacteraceae</taxon>
        <taxon>Aliarcobacter</taxon>
    </lineage>
</organism>
<dbReference type="EMBL" id="CP099556">
    <property type="protein sequence ID" value="UYF42689.1"/>
    <property type="molecule type" value="Genomic_DNA"/>
</dbReference>
<accession>A0AA46NLM5</accession>
<dbReference type="RefSeq" id="WP_263514230.1">
    <property type="nucleotide sequence ID" value="NZ_CP099556.1"/>
</dbReference>
<reference evidence="1" key="1">
    <citation type="journal article" date="2022" name="Front. Microbiol.">
        <title>Species classification and novel plasmid identifications in Arcobacter cryaerophilus and Arcobacter cryaerophilus-like organisms.</title>
        <authorList>
            <person name="Zhou G."/>
            <person name="Wang M."/>
            <person name="Wang H."/>
            <person name="Chen X."/>
            <person name="Gu Y."/>
            <person name="Shao Z."/>
            <person name="Zhang J."/>
            <person name="Zhang M."/>
        </authorList>
    </citation>
    <scope>NUCLEOTIDE SEQUENCE</scope>
    <source>
        <strain evidence="1">ICDCAC48</strain>
    </source>
</reference>